<dbReference type="STRING" id="999552.METH_16535"/>
<name>V9VZ37_9RHOB</name>
<reference evidence="2 3" key="1">
    <citation type="submission" date="2013-09" db="EMBL/GenBank/DDBJ databases">
        <authorList>
            <consortium name="DOE Joint Genome Institute"/>
            <person name="Klenk H.-P."/>
            <person name="Huntemann M."/>
            <person name="Han J."/>
            <person name="Chen A."/>
            <person name="Kyrpides N."/>
            <person name="Mavromatis K."/>
            <person name="Markowitz V."/>
            <person name="Palaniappan K."/>
            <person name="Ivanova N."/>
            <person name="Schaumberg A."/>
            <person name="Pati A."/>
            <person name="Liolios K."/>
            <person name="Nordberg H.P."/>
            <person name="Cantor M.N."/>
            <person name="Hua S.X."/>
            <person name="Woyke T."/>
        </authorList>
    </citation>
    <scope>NUCLEOTIDE SEQUENCE [LARGE SCALE GENOMIC DNA]</scope>
    <source>
        <strain evidence="2 3">DSM 14336</strain>
    </source>
</reference>
<evidence type="ECO:0000313" key="3">
    <source>
        <dbReference type="Proteomes" id="UP000018780"/>
    </source>
</evidence>
<dbReference type="AlphaFoldDB" id="V9VZ37"/>
<evidence type="ECO:0000256" key="1">
    <source>
        <dbReference type="SAM" id="MobiDB-lite"/>
    </source>
</evidence>
<proteinExistence type="predicted"/>
<sequence>MVRNSHAGGAAGSENRKISRVQRGIPLRPGGAAPGFSGSGMENGQSMLLFLRKTRQVVCGFRCAALIWAADTAVGQQANGR</sequence>
<feature type="region of interest" description="Disordered" evidence="1">
    <location>
        <begin position="1"/>
        <end position="38"/>
    </location>
</feature>
<organism evidence="2 3">
    <name type="scientific">Leisingera methylohalidivorans DSM 14336</name>
    <dbReference type="NCBI Taxonomy" id="999552"/>
    <lineage>
        <taxon>Bacteria</taxon>
        <taxon>Pseudomonadati</taxon>
        <taxon>Pseudomonadota</taxon>
        <taxon>Alphaproteobacteria</taxon>
        <taxon>Rhodobacterales</taxon>
        <taxon>Roseobacteraceae</taxon>
        <taxon>Leisingera</taxon>
    </lineage>
</organism>
<dbReference type="EMBL" id="CP006773">
    <property type="protein sequence ID" value="AHD03203.1"/>
    <property type="molecule type" value="Genomic_DNA"/>
</dbReference>
<keyword evidence="3" id="KW-1185">Reference proteome</keyword>
<dbReference type="Proteomes" id="UP000018780">
    <property type="component" value="Chromosome"/>
</dbReference>
<dbReference type="KEGG" id="lmd:METH_16535"/>
<dbReference type="HOGENOM" id="CLU_2569614_0_0_5"/>
<feature type="compositionally biased region" description="Low complexity" evidence="1">
    <location>
        <begin position="29"/>
        <end position="38"/>
    </location>
</feature>
<gene>
    <name evidence="2" type="ORF">METH_16535</name>
</gene>
<accession>V9VZ37</accession>
<protein>
    <submittedName>
        <fullName evidence="2">Uncharacterized protein</fullName>
    </submittedName>
</protein>
<evidence type="ECO:0000313" key="2">
    <source>
        <dbReference type="EMBL" id="AHD03203.1"/>
    </source>
</evidence>